<dbReference type="STRING" id="223184.AS25_02205"/>
<comment type="caution">
    <text evidence="2">The sequence shown here is derived from an EMBL/GenBank/DDBJ whole genome shotgun (WGS) entry which is preliminary data.</text>
</comment>
<dbReference type="Proteomes" id="UP000030664">
    <property type="component" value="Unassembled WGS sequence"/>
</dbReference>
<dbReference type="PANTHER" id="PTHR34853:SF1">
    <property type="entry name" value="LIPASE 5"/>
    <property type="match status" value="1"/>
</dbReference>
<gene>
    <name evidence="2" type="ORF">AS25_02205</name>
</gene>
<dbReference type="AlphaFoldDB" id="A0A0B0DGE7"/>
<organism evidence="2 3">
    <name type="scientific">Kocuria marina</name>
    <dbReference type="NCBI Taxonomy" id="223184"/>
    <lineage>
        <taxon>Bacteria</taxon>
        <taxon>Bacillati</taxon>
        <taxon>Actinomycetota</taxon>
        <taxon>Actinomycetes</taxon>
        <taxon>Micrococcales</taxon>
        <taxon>Micrococcaceae</taxon>
        <taxon>Kocuria</taxon>
    </lineage>
</organism>
<feature type="compositionally biased region" description="Basic and acidic residues" evidence="1">
    <location>
        <begin position="52"/>
        <end position="67"/>
    </location>
</feature>
<accession>A0A0B0DGE7</accession>
<feature type="region of interest" description="Disordered" evidence="1">
    <location>
        <begin position="37"/>
        <end position="67"/>
    </location>
</feature>
<dbReference type="PIRSF" id="PIRSF029171">
    <property type="entry name" value="Esterase_LipA"/>
    <property type="match status" value="1"/>
</dbReference>
<sequence>MLMAASTTRPSSLRRSAGALTLGVGLLLAGLQPANAQSAAGSAPDGGFSELPRSEQDQKLQEQGLTRDDLAREDALKKLRSSTDTDFYSTPAQLPAANGGVVRSEPSTFYLDPVKLIKPNASATRIMYRTTNSKNQAVATTGTVLQSKAAWRKPGPRPLVVLSSGTQGMGDSCAPSRQMAMGTNYEGLSLAGLINAGYNVVAPDYIGLGTDGAHTYMNRVDQAHAVLDAVRGAQQLGMEGVDAKTPVAAVGYSQGGGATAAAAESAPEYAPEVQLKSAWVGAPPADLTLTGQHIDSSLFSGLSFYVMGAAEDSGVAVRDRLNAEGQRRYDKAQDSCLVGTVLADALVPSEKLTADGRSFSQLLGDPALKAYLDEQTIGAAGRHPRVPVRIAHTVADDVVPYQSGRRLAQKWCASGVNVSMQTLATPTHVGASLEGIPSMLVYLDARFKGIPQTSSCWRL</sequence>
<reference evidence="2 3" key="1">
    <citation type="submission" date="2014-09" db="EMBL/GenBank/DDBJ databases">
        <title>High-quality draft genome sequence of Kocuria marina SO9-6, an actinobacterium isolated from a copper mine.</title>
        <authorList>
            <person name="Castro D.B."/>
            <person name="Pereira L.B."/>
            <person name="Silva M.V."/>
            <person name="Silva B.P."/>
            <person name="Zanardi B.R."/>
            <person name="Carlos C."/>
            <person name="Belgini D.R."/>
            <person name="Limache E.G."/>
            <person name="Lacerda G.V."/>
            <person name="Nery M.B."/>
            <person name="Gomes M.B."/>
            <person name="Souza S."/>
            <person name="Silva T.M."/>
            <person name="Rodrigues V.D."/>
            <person name="Paulino L.C."/>
            <person name="Vicentini R."/>
            <person name="Ferraz L.F."/>
            <person name="Ottoboni L.M."/>
        </authorList>
    </citation>
    <scope>NUCLEOTIDE SEQUENCE [LARGE SCALE GENOMIC DNA]</scope>
    <source>
        <strain evidence="2 3">SO9-6</strain>
    </source>
</reference>
<dbReference type="EMBL" id="JROM01000011">
    <property type="protein sequence ID" value="KHE75242.1"/>
    <property type="molecule type" value="Genomic_DNA"/>
</dbReference>
<name>A0A0B0DGE7_9MICC</name>
<evidence type="ECO:0000313" key="2">
    <source>
        <dbReference type="EMBL" id="KHE75242.1"/>
    </source>
</evidence>
<proteinExistence type="predicted"/>
<dbReference type="Gene3D" id="3.40.50.1820">
    <property type="entry name" value="alpha/beta hydrolase"/>
    <property type="match status" value="1"/>
</dbReference>
<dbReference type="eggNOG" id="COG1073">
    <property type="taxonomic scope" value="Bacteria"/>
</dbReference>
<protein>
    <submittedName>
        <fullName evidence="2">Lipase</fullName>
    </submittedName>
</protein>
<dbReference type="InterPro" id="IPR005152">
    <property type="entry name" value="Lipase_secreted"/>
</dbReference>
<dbReference type="GO" id="GO:0016042">
    <property type="term" value="P:lipid catabolic process"/>
    <property type="evidence" value="ECO:0007669"/>
    <property type="project" value="InterPro"/>
</dbReference>
<dbReference type="GO" id="GO:0004806">
    <property type="term" value="F:triacylglycerol lipase activity"/>
    <property type="evidence" value="ECO:0007669"/>
    <property type="project" value="InterPro"/>
</dbReference>
<dbReference type="InterPro" id="IPR029058">
    <property type="entry name" value="AB_hydrolase_fold"/>
</dbReference>
<dbReference type="Pfam" id="PF03583">
    <property type="entry name" value="LIP"/>
    <property type="match status" value="1"/>
</dbReference>
<dbReference type="SUPFAM" id="SSF53474">
    <property type="entry name" value="alpha/beta-Hydrolases"/>
    <property type="match status" value="1"/>
</dbReference>
<evidence type="ECO:0000256" key="1">
    <source>
        <dbReference type="SAM" id="MobiDB-lite"/>
    </source>
</evidence>
<dbReference type="Gene3D" id="1.10.260.130">
    <property type="match status" value="1"/>
</dbReference>
<evidence type="ECO:0000313" key="3">
    <source>
        <dbReference type="Proteomes" id="UP000030664"/>
    </source>
</evidence>
<dbReference type="PANTHER" id="PTHR34853">
    <property type="match status" value="1"/>
</dbReference>